<proteinExistence type="predicted"/>
<name>X1D4Y6_9ZZZZ</name>
<dbReference type="EMBL" id="BART01021430">
    <property type="protein sequence ID" value="GAH00179.1"/>
    <property type="molecule type" value="Genomic_DNA"/>
</dbReference>
<protein>
    <submittedName>
        <fullName evidence="1">Uncharacterized protein</fullName>
    </submittedName>
</protein>
<accession>X1D4Y6</accession>
<sequence length="34" mass="3770">CDRSRDVPRGFIDSGIYLTQRSAPGGKIYEFHAG</sequence>
<dbReference type="AlphaFoldDB" id="X1D4Y6"/>
<organism evidence="1">
    <name type="scientific">marine sediment metagenome</name>
    <dbReference type="NCBI Taxonomy" id="412755"/>
    <lineage>
        <taxon>unclassified sequences</taxon>
        <taxon>metagenomes</taxon>
        <taxon>ecological metagenomes</taxon>
    </lineage>
</organism>
<evidence type="ECO:0000313" key="1">
    <source>
        <dbReference type="EMBL" id="GAH00179.1"/>
    </source>
</evidence>
<feature type="non-terminal residue" evidence="1">
    <location>
        <position position="1"/>
    </location>
</feature>
<comment type="caution">
    <text evidence="1">The sequence shown here is derived from an EMBL/GenBank/DDBJ whole genome shotgun (WGS) entry which is preliminary data.</text>
</comment>
<gene>
    <name evidence="1" type="ORF">S01H4_39540</name>
</gene>
<reference evidence="1" key="1">
    <citation type="journal article" date="2014" name="Front. Microbiol.">
        <title>High frequency of phylogenetically diverse reductive dehalogenase-homologous genes in deep subseafloor sedimentary metagenomes.</title>
        <authorList>
            <person name="Kawai M."/>
            <person name="Futagami T."/>
            <person name="Toyoda A."/>
            <person name="Takaki Y."/>
            <person name="Nishi S."/>
            <person name="Hori S."/>
            <person name="Arai W."/>
            <person name="Tsubouchi T."/>
            <person name="Morono Y."/>
            <person name="Uchiyama I."/>
            <person name="Ito T."/>
            <person name="Fujiyama A."/>
            <person name="Inagaki F."/>
            <person name="Takami H."/>
        </authorList>
    </citation>
    <scope>NUCLEOTIDE SEQUENCE</scope>
    <source>
        <strain evidence="1">Expedition CK06-06</strain>
    </source>
</reference>